<dbReference type="EMBL" id="CP077084">
    <property type="protein sequence ID" value="QXH85588.1"/>
    <property type="molecule type" value="Genomic_DNA"/>
</dbReference>
<keyword evidence="1" id="KW-0812">Transmembrane</keyword>
<dbReference type="EMBL" id="JABWQF010000010">
    <property type="protein sequence ID" value="MBC3293533.1"/>
    <property type="molecule type" value="Genomic_DNA"/>
</dbReference>
<gene>
    <name evidence="3" type="ORF">HU722_0008960</name>
    <name evidence="2" type="ORF">HU722_18580</name>
</gene>
<evidence type="ECO:0000256" key="1">
    <source>
        <dbReference type="SAM" id="Phobius"/>
    </source>
</evidence>
<feature type="transmembrane region" description="Helical" evidence="1">
    <location>
        <begin position="401"/>
        <end position="417"/>
    </location>
</feature>
<proteinExistence type="predicted"/>
<feature type="transmembrane region" description="Helical" evidence="1">
    <location>
        <begin position="423"/>
        <end position="442"/>
    </location>
</feature>
<feature type="transmembrane region" description="Helical" evidence="1">
    <location>
        <begin position="143"/>
        <end position="165"/>
    </location>
</feature>
<dbReference type="AlphaFoldDB" id="A0A8H9YTZ8"/>
<sequence length="463" mass="53592">MQTIKLSIPLLFVEGYLLFTLWLFFFGPLIWPIENKTEFIILISLYHLTFILGYIFSCRFQLKRLPDSMISSDDNVFLRFFWQILFFALIAIVILHRNTTLSTSYIPTHFFSDLARGVLAPAEVRNWYASPDSKERFTGNSSVTALLLFFGVFKYVLLPGLVYYWDKLSRRRSITGFLVAMLPLCTGITASLSAINFYYLFVVSVCLGAVIASKKSRGILYELKVRKTFLVFLAFIFLFSFWQFYSVKSGTSPYSVVFEDTKPASFRYLNQFGVVYKSDLTIDEKKGNRDAITDFYEKLTVYLVQGYQGMSFSLGEKFDSSYGIGHSVFLQKIFAEHFGIDIGERTFQRKITTRWDEKVQWHSFYSHVANDVSFFGVSIVMFILGWYFASICFSIIITDNFYAKMLLPLFAIIFIYIPANNQVFSFLETMVSFWILTGLFILHNRRTKLRPSATITAQEGTLK</sequence>
<keyword evidence="4" id="KW-1185">Reference proteome</keyword>
<feature type="transmembrane region" description="Helical" evidence="1">
    <location>
        <begin position="39"/>
        <end position="56"/>
    </location>
</feature>
<feature type="transmembrane region" description="Helical" evidence="1">
    <location>
        <begin position="12"/>
        <end position="33"/>
    </location>
</feature>
<feature type="transmembrane region" description="Helical" evidence="1">
    <location>
        <begin position="225"/>
        <end position="245"/>
    </location>
</feature>
<keyword evidence="1" id="KW-0472">Membrane</keyword>
<reference evidence="2" key="1">
    <citation type="journal article" date="2020" name="Microorganisms">
        <title>Reliable Identification of Environmental Pseudomonas Isolates Using the rpoD Gene.</title>
        <authorList>
            <consortium name="The Broad Institute Genome Sequencing Platform"/>
            <person name="Girard L."/>
            <person name="Lood C."/>
            <person name="Rokni-Zadeh H."/>
            <person name="van Noort V."/>
            <person name="Lavigne R."/>
            <person name="De Mot R."/>
        </authorList>
    </citation>
    <scope>NUCLEOTIDE SEQUENCE [LARGE SCALE GENOMIC DNA]</scope>
    <source>
        <strain evidence="2">SWRI145</strain>
    </source>
</reference>
<keyword evidence="1" id="KW-1133">Transmembrane helix</keyword>
<evidence type="ECO:0000313" key="4">
    <source>
        <dbReference type="Proteomes" id="UP000615613"/>
    </source>
</evidence>
<name>A0A8H9YTZ8_9PSED</name>
<organism evidence="2">
    <name type="scientific">Pseudomonas tritici</name>
    <dbReference type="NCBI Taxonomy" id="2745518"/>
    <lineage>
        <taxon>Bacteria</taxon>
        <taxon>Pseudomonadati</taxon>
        <taxon>Pseudomonadota</taxon>
        <taxon>Gammaproteobacteria</taxon>
        <taxon>Pseudomonadales</taxon>
        <taxon>Pseudomonadaceae</taxon>
        <taxon>Pseudomonas</taxon>
    </lineage>
</organism>
<evidence type="ECO:0000313" key="2">
    <source>
        <dbReference type="EMBL" id="MBC3293533.1"/>
    </source>
</evidence>
<evidence type="ECO:0008006" key="5">
    <source>
        <dbReference type="Google" id="ProtNLM"/>
    </source>
</evidence>
<dbReference type="KEGG" id="ptrt:HU722_0008960"/>
<protein>
    <recommendedName>
        <fullName evidence="5">Oligosaccharide repeat unit polymerase</fullName>
    </recommendedName>
</protein>
<feature type="transmembrane region" description="Helical" evidence="1">
    <location>
        <begin position="372"/>
        <end position="389"/>
    </location>
</feature>
<accession>A0A8H9YTZ8</accession>
<dbReference type="Proteomes" id="UP000615613">
    <property type="component" value="Chromosome"/>
</dbReference>
<feature type="transmembrane region" description="Helical" evidence="1">
    <location>
        <begin position="76"/>
        <end position="95"/>
    </location>
</feature>
<dbReference type="RefSeq" id="WP_186753017.1">
    <property type="nucleotide sequence ID" value="NZ_CP077084.1"/>
</dbReference>
<reference evidence="3" key="2">
    <citation type="submission" date="2021-06" db="EMBL/GenBank/DDBJ databases">
        <title>Updating the genus Pseudomonas: Description of 43 new species and partition of the Pseudomonas putida group.</title>
        <authorList>
            <person name="Girard L."/>
            <person name="Lood C."/>
            <person name="Vandamme P."/>
            <person name="Rokni-Zadeh H."/>
            <person name="van Noort V."/>
            <person name="Hofte M."/>
            <person name="Lavigne R."/>
            <person name="De Mot R."/>
        </authorList>
    </citation>
    <scope>NUCLEOTIDE SEQUENCE</scope>
    <source>
        <strain evidence="3">SWRI145</strain>
    </source>
</reference>
<evidence type="ECO:0000313" key="3">
    <source>
        <dbReference type="EMBL" id="QXH85588.1"/>
    </source>
</evidence>